<name>A0A2T2XIR3_9FIRM</name>
<proteinExistence type="predicted"/>
<comment type="caution">
    <text evidence="1">The sequence shown here is derived from an EMBL/GenBank/DDBJ whole genome shotgun (WGS) entry which is preliminary data.</text>
</comment>
<reference evidence="1 2" key="1">
    <citation type="journal article" date="2014" name="BMC Genomics">
        <title>Comparison of environmental and isolate Sulfobacillus genomes reveals diverse carbon, sulfur, nitrogen, and hydrogen metabolisms.</title>
        <authorList>
            <person name="Justice N.B."/>
            <person name="Norman A."/>
            <person name="Brown C.T."/>
            <person name="Singh A."/>
            <person name="Thomas B.C."/>
            <person name="Banfield J.F."/>
        </authorList>
    </citation>
    <scope>NUCLEOTIDE SEQUENCE [LARGE SCALE GENOMIC DNA]</scope>
    <source>
        <strain evidence="1">AMDSBA4</strain>
    </source>
</reference>
<evidence type="ECO:0000313" key="1">
    <source>
        <dbReference type="EMBL" id="PSR34389.1"/>
    </source>
</evidence>
<accession>A0A2T2XIR3</accession>
<dbReference type="Proteomes" id="UP000242972">
    <property type="component" value="Unassembled WGS sequence"/>
</dbReference>
<dbReference type="EMBL" id="PXYW01000009">
    <property type="protein sequence ID" value="PSR34389.1"/>
    <property type="molecule type" value="Genomic_DNA"/>
</dbReference>
<dbReference type="AlphaFoldDB" id="A0A2T2XIR3"/>
<protein>
    <submittedName>
        <fullName evidence="1">Uncharacterized protein</fullName>
    </submittedName>
</protein>
<gene>
    <name evidence="1" type="ORF">C7B46_05595</name>
</gene>
<organism evidence="1 2">
    <name type="scientific">Sulfobacillus benefaciens</name>
    <dbReference type="NCBI Taxonomy" id="453960"/>
    <lineage>
        <taxon>Bacteria</taxon>
        <taxon>Bacillati</taxon>
        <taxon>Bacillota</taxon>
        <taxon>Clostridia</taxon>
        <taxon>Eubacteriales</taxon>
        <taxon>Clostridiales Family XVII. Incertae Sedis</taxon>
        <taxon>Sulfobacillus</taxon>
    </lineage>
</organism>
<evidence type="ECO:0000313" key="2">
    <source>
        <dbReference type="Proteomes" id="UP000242972"/>
    </source>
</evidence>
<sequence>MTKDVRATVGAPIDLLHMLGEAPEGPWAVFSLPDGDGTHMVSVIVPRSLWMKLTRLDPFSSEIAIMERIGIRAIERRRQAGPLLGPVLVELADVEDQAPGLPWYQVLRTCGQCGQMVPAGEVLEGLGNALPPNSRGEIELKVLCPTCQVQTPHCLTPWELLE</sequence>